<protein>
    <recommendedName>
        <fullName evidence="9">Protein translocase subunit SecD</fullName>
    </recommendedName>
</protein>
<dbReference type="HAMAP" id="MF_01463_B">
    <property type="entry name" value="SecD_B"/>
    <property type="match status" value="1"/>
</dbReference>
<evidence type="ECO:0000256" key="9">
    <source>
        <dbReference type="HAMAP-Rule" id="MF_01463"/>
    </source>
</evidence>
<dbReference type="GO" id="GO:0015450">
    <property type="term" value="F:protein-transporting ATPase activity"/>
    <property type="evidence" value="ECO:0007669"/>
    <property type="project" value="InterPro"/>
</dbReference>
<evidence type="ECO:0000256" key="8">
    <source>
        <dbReference type="ARBA" id="ARBA00023136"/>
    </source>
</evidence>
<dbReference type="Pfam" id="PF02355">
    <property type="entry name" value="SecD_SecF_C"/>
    <property type="match status" value="1"/>
</dbReference>
<evidence type="ECO:0000256" key="2">
    <source>
        <dbReference type="ARBA" id="ARBA00022448"/>
    </source>
</evidence>
<keyword evidence="6 9" id="KW-1133">Transmembrane helix</keyword>
<dbReference type="GO" id="GO:0005886">
    <property type="term" value="C:plasma membrane"/>
    <property type="evidence" value="ECO:0007669"/>
    <property type="project" value="UniProtKB-SubCell"/>
</dbReference>
<comment type="subunit">
    <text evidence="9">Forms a complex with SecF. Part of the essential Sec protein translocation apparatus which comprises SecA, SecYEG and auxiliary proteins SecDF. Other proteins may also be involved.</text>
</comment>
<sequence length="472" mass="51129">MRSRIGLIAIIVATVLLFFFVYPNAWNKGADFLNKKTGLESKKHKIPHFFAVRAFHLGLDLVGGTHLVYQADLKNIGDQSAGDAMQGVRDVIERRVNQFGVSEPLVQIEGTDRLIVELAGITDVNQAIQLIGQTPLLEFKEERPAAEGTVIIAKHLGADAGKIQVDSLCAPQNIVALSTFLQQFQDDPCFKSTGLTGSQLKNSQLIFDQTTGQAEVSLTLNGDGAKLFSDLTKRNLGKRVAIYLDGQPISIPTVQSQIDSGNAVISGTFTPQAAKDLSNRLNAGALPVPISLVSQQTVGATLGQASLDKSLKAGLWGFLLVAVFMIVYYRLLGLMAVLALVAYVVYVLTIYKLFGVTMTLAGIAGFVLSLGIAVDANVLIFARMREELRAGKTLTASLQDGFNRAWYSIRDSHVTTLLSAVILYAFTTSIVKGFALTLFVGVAMSLFTSIVITRAFMFAILGPRLEKNRWLL</sequence>
<dbReference type="EMBL" id="MGKP01000024">
    <property type="protein sequence ID" value="OGN28063.1"/>
    <property type="molecule type" value="Genomic_DNA"/>
</dbReference>
<evidence type="ECO:0000259" key="11">
    <source>
        <dbReference type="Pfam" id="PF21760"/>
    </source>
</evidence>
<dbReference type="PANTHER" id="PTHR30081">
    <property type="entry name" value="PROTEIN-EXPORT MEMBRANE PROTEIN SEC"/>
    <property type="match status" value="1"/>
</dbReference>
<evidence type="ECO:0000256" key="4">
    <source>
        <dbReference type="ARBA" id="ARBA00022692"/>
    </source>
</evidence>
<name>A0A1F8GRS0_9BACT</name>
<keyword evidence="4 9" id="KW-0812">Transmembrane</keyword>
<feature type="domain" description="SecDF P1 head subdomain" evidence="12">
    <location>
        <begin position="192"/>
        <end position="288"/>
    </location>
</feature>
<evidence type="ECO:0000313" key="14">
    <source>
        <dbReference type="Proteomes" id="UP000179047"/>
    </source>
</evidence>
<evidence type="ECO:0000256" key="5">
    <source>
        <dbReference type="ARBA" id="ARBA00022927"/>
    </source>
</evidence>
<keyword evidence="2 9" id="KW-0813">Transport</keyword>
<dbReference type="InterPro" id="IPR001036">
    <property type="entry name" value="Acrflvin-R"/>
</dbReference>
<evidence type="ECO:0000256" key="3">
    <source>
        <dbReference type="ARBA" id="ARBA00022475"/>
    </source>
</evidence>
<feature type="transmembrane region" description="Helical" evidence="9">
    <location>
        <begin position="437"/>
        <end position="461"/>
    </location>
</feature>
<comment type="function">
    <text evidence="9">Part of the Sec protein translocase complex. Interacts with the SecYEG preprotein conducting channel. SecDF uses the proton motive force (PMF) to complete protein translocation after the ATP-dependent function of SecA.</text>
</comment>
<feature type="domain" description="Protein export membrane protein SecD/SecF C-terminal" evidence="10">
    <location>
        <begin position="291"/>
        <end position="458"/>
    </location>
</feature>
<feature type="domain" description="Protein translocase subunit SecDF P1" evidence="11">
    <location>
        <begin position="85"/>
        <end position="142"/>
    </location>
</feature>
<gene>
    <name evidence="9" type="primary">secD</name>
    <name evidence="13" type="ORF">A3A33_03955</name>
</gene>
<dbReference type="NCBIfam" id="TIGR01129">
    <property type="entry name" value="secD"/>
    <property type="match status" value="1"/>
</dbReference>
<dbReference type="InterPro" id="IPR048634">
    <property type="entry name" value="SecD_SecF_C"/>
</dbReference>
<feature type="transmembrane region" description="Helical" evidence="9">
    <location>
        <begin position="7"/>
        <end position="26"/>
    </location>
</feature>
<dbReference type="PANTHER" id="PTHR30081:SF1">
    <property type="entry name" value="PROTEIN TRANSLOCASE SUBUNIT SECD"/>
    <property type="match status" value="1"/>
</dbReference>
<dbReference type="FunFam" id="1.20.1640.10:FF:000004">
    <property type="entry name" value="Protein translocase subunit SecD"/>
    <property type="match status" value="1"/>
</dbReference>
<dbReference type="Pfam" id="PF22599">
    <property type="entry name" value="SecDF_P1_head"/>
    <property type="match status" value="1"/>
</dbReference>
<feature type="transmembrane region" description="Helical" evidence="9">
    <location>
        <begin position="313"/>
        <end position="329"/>
    </location>
</feature>
<dbReference type="InterPro" id="IPR022646">
    <property type="entry name" value="SecD/SecF_CS"/>
</dbReference>
<evidence type="ECO:0000259" key="12">
    <source>
        <dbReference type="Pfam" id="PF22599"/>
    </source>
</evidence>
<feature type="transmembrane region" description="Helical" evidence="9">
    <location>
        <begin position="414"/>
        <end position="431"/>
    </location>
</feature>
<accession>A0A1F8GRS0</accession>
<evidence type="ECO:0000256" key="1">
    <source>
        <dbReference type="ARBA" id="ARBA00004651"/>
    </source>
</evidence>
<dbReference type="InterPro" id="IPR048631">
    <property type="entry name" value="SecD_1st"/>
</dbReference>
<keyword evidence="7 9" id="KW-0811">Translocation</keyword>
<dbReference type="InterPro" id="IPR022813">
    <property type="entry name" value="SecD/SecF_arch_bac"/>
</dbReference>
<comment type="similarity">
    <text evidence="9">Belongs to the SecD/SecF family. SecD subfamily.</text>
</comment>
<dbReference type="GO" id="GO:0006605">
    <property type="term" value="P:protein targeting"/>
    <property type="evidence" value="ECO:0007669"/>
    <property type="project" value="UniProtKB-UniRule"/>
</dbReference>
<dbReference type="Pfam" id="PF21760">
    <property type="entry name" value="SecD_1st"/>
    <property type="match status" value="1"/>
</dbReference>
<comment type="subcellular location">
    <subcellularLocation>
        <location evidence="1 9">Cell membrane</location>
        <topology evidence="1 9">Multi-pass membrane protein</topology>
    </subcellularLocation>
</comment>
<dbReference type="InterPro" id="IPR005791">
    <property type="entry name" value="SecD"/>
</dbReference>
<dbReference type="Proteomes" id="UP000179047">
    <property type="component" value="Unassembled WGS sequence"/>
</dbReference>
<dbReference type="AlphaFoldDB" id="A0A1F8GRS0"/>
<evidence type="ECO:0000256" key="6">
    <source>
        <dbReference type="ARBA" id="ARBA00022989"/>
    </source>
</evidence>
<evidence type="ECO:0000259" key="10">
    <source>
        <dbReference type="Pfam" id="PF02355"/>
    </source>
</evidence>
<keyword evidence="8 9" id="KW-0472">Membrane</keyword>
<dbReference type="GO" id="GO:0065002">
    <property type="term" value="P:intracellular protein transmembrane transport"/>
    <property type="evidence" value="ECO:0007669"/>
    <property type="project" value="UniProtKB-UniRule"/>
</dbReference>
<evidence type="ECO:0000313" key="13">
    <source>
        <dbReference type="EMBL" id="OGN28063.1"/>
    </source>
</evidence>
<reference evidence="13 14" key="1">
    <citation type="journal article" date="2016" name="Nat. Commun.">
        <title>Thousands of microbial genomes shed light on interconnected biogeochemical processes in an aquifer system.</title>
        <authorList>
            <person name="Anantharaman K."/>
            <person name="Brown C.T."/>
            <person name="Hug L.A."/>
            <person name="Sharon I."/>
            <person name="Castelle C.J."/>
            <person name="Probst A.J."/>
            <person name="Thomas B.C."/>
            <person name="Singh A."/>
            <person name="Wilkins M.J."/>
            <person name="Karaoz U."/>
            <person name="Brodie E.L."/>
            <person name="Williams K.H."/>
            <person name="Hubbard S.S."/>
            <person name="Banfield J.F."/>
        </authorList>
    </citation>
    <scope>NUCLEOTIDE SEQUENCE [LARGE SCALE GENOMIC DNA]</scope>
</reference>
<dbReference type="Gene3D" id="1.20.1640.10">
    <property type="entry name" value="Multidrug efflux transporter AcrB transmembrane domain"/>
    <property type="match status" value="1"/>
</dbReference>
<keyword evidence="3 9" id="KW-1003">Cell membrane</keyword>
<feature type="transmembrane region" description="Helical" evidence="9">
    <location>
        <begin position="360"/>
        <end position="382"/>
    </location>
</feature>
<feature type="transmembrane region" description="Helical" evidence="9">
    <location>
        <begin position="336"/>
        <end position="354"/>
    </location>
</feature>
<dbReference type="NCBIfam" id="TIGR00916">
    <property type="entry name" value="2A0604s01"/>
    <property type="match status" value="1"/>
</dbReference>
<proteinExistence type="inferred from homology"/>
<dbReference type="Gene3D" id="3.30.1360.200">
    <property type="match status" value="1"/>
</dbReference>
<dbReference type="InterPro" id="IPR055344">
    <property type="entry name" value="SecD_SecF_C_bact"/>
</dbReference>
<comment type="caution">
    <text evidence="13">The sequence shown here is derived from an EMBL/GenBank/DDBJ whole genome shotgun (WGS) entry which is preliminary data.</text>
</comment>
<dbReference type="Gene3D" id="3.30.70.3400">
    <property type="match status" value="1"/>
</dbReference>
<keyword evidence="5 9" id="KW-0653">Protein transport</keyword>
<dbReference type="Pfam" id="PF07549">
    <property type="entry name" value="Sec_GG"/>
    <property type="match status" value="1"/>
</dbReference>
<dbReference type="GO" id="GO:0043952">
    <property type="term" value="P:protein transport by the Sec complex"/>
    <property type="evidence" value="ECO:0007669"/>
    <property type="project" value="UniProtKB-UniRule"/>
</dbReference>
<dbReference type="InterPro" id="IPR054384">
    <property type="entry name" value="SecDF_P1_head"/>
</dbReference>
<dbReference type="SUPFAM" id="SSF82866">
    <property type="entry name" value="Multidrug efflux transporter AcrB transmembrane domain"/>
    <property type="match status" value="1"/>
</dbReference>
<dbReference type="STRING" id="1802701.A3A33_03955"/>
<dbReference type="PRINTS" id="PR00702">
    <property type="entry name" value="ACRIFLAVINRP"/>
</dbReference>
<organism evidence="13 14">
    <name type="scientific">Candidatus Yanofskybacteria bacterium RIFCSPLOWO2_01_FULL_49_25</name>
    <dbReference type="NCBI Taxonomy" id="1802701"/>
    <lineage>
        <taxon>Bacteria</taxon>
        <taxon>Candidatus Yanofskyibacteriota</taxon>
    </lineage>
</organism>
<evidence type="ECO:0000256" key="7">
    <source>
        <dbReference type="ARBA" id="ARBA00023010"/>
    </source>
</evidence>